<dbReference type="InterPro" id="IPR036102">
    <property type="entry name" value="OsmC/Ohrsf"/>
</dbReference>
<protein>
    <submittedName>
        <fullName evidence="2">Osmotically inducible protein OsmC</fullName>
    </submittedName>
</protein>
<dbReference type="Gene3D" id="3.30.300.20">
    <property type="match status" value="1"/>
</dbReference>
<sequence>MSEHKTALRWQRAAHPEKADSYSRNHSAVLGGNQHVTVSASVDYMGDANAADPEQLLVASLASCHMLFFLAIADAQGYLIESYEDHPIGRLGKDANGGMAVNTIDLCPEVRFGGDKKPDAVALERLHNAAHKRCFIANSITATVTVHRMDLNLISA</sequence>
<gene>
    <name evidence="3" type="ORF">A6V36_30380</name>
    <name evidence="2" type="ORF">A6V37_32240</name>
</gene>
<dbReference type="EMBL" id="LXKA01000337">
    <property type="protein sequence ID" value="OAJ55987.1"/>
    <property type="molecule type" value="Genomic_DNA"/>
</dbReference>
<dbReference type="RefSeq" id="WP_064268258.1">
    <property type="nucleotide sequence ID" value="NZ_LXJZ01000175.1"/>
</dbReference>
<dbReference type="SUPFAM" id="SSF82784">
    <property type="entry name" value="OsmC-like"/>
    <property type="match status" value="1"/>
</dbReference>
<name>A0A1A9N492_9BURK</name>
<evidence type="ECO:0000313" key="2">
    <source>
        <dbReference type="EMBL" id="OAJ55987.1"/>
    </source>
</evidence>
<dbReference type="InterPro" id="IPR052707">
    <property type="entry name" value="OsmC_Ohr_Peroxiredoxin"/>
</dbReference>
<evidence type="ECO:0000313" key="5">
    <source>
        <dbReference type="Proteomes" id="UP000078116"/>
    </source>
</evidence>
<dbReference type="Proteomes" id="UP000078116">
    <property type="component" value="Unassembled WGS sequence"/>
</dbReference>
<dbReference type="OrthoDB" id="9795405at2"/>
<dbReference type="AlphaFoldDB" id="A0A1A9N492"/>
<dbReference type="InterPro" id="IPR003718">
    <property type="entry name" value="OsmC/Ohr_fam"/>
</dbReference>
<organism evidence="2 5">
    <name type="scientific">Paraburkholderia ginsengiterrae</name>
    <dbReference type="NCBI Taxonomy" id="1462993"/>
    <lineage>
        <taxon>Bacteria</taxon>
        <taxon>Pseudomonadati</taxon>
        <taxon>Pseudomonadota</taxon>
        <taxon>Betaproteobacteria</taxon>
        <taxon>Burkholderiales</taxon>
        <taxon>Burkholderiaceae</taxon>
        <taxon>Paraburkholderia</taxon>
    </lineage>
</organism>
<feature type="region of interest" description="Disordered" evidence="1">
    <location>
        <begin position="1"/>
        <end position="25"/>
    </location>
</feature>
<evidence type="ECO:0000313" key="4">
    <source>
        <dbReference type="Proteomes" id="UP000077961"/>
    </source>
</evidence>
<dbReference type="PANTHER" id="PTHR42830:SF2">
    <property type="entry name" value="OSMC_OHR FAMILY PROTEIN"/>
    <property type="match status" value="1"/>
</dbReference>
<keyword evidence="4" id="KW-1185">Reference proteome</keyword>
<comment type="caution">
    <text evidence="2">The sequence shown here is derived from an EMBL/GenBank/DDBJ whole genome shotgun (WGS) entry which is preliminary data.</text>
</comment>
<dbReference type="PANTHER" id="PTHR42830">
    <property type="entry name" value="OSMOTICALLY INDUCIBLE FAMILY PROTEIN"/>
    <property type="match status" value="1"/>
</dbReference>
<proteinExistence type="predicted"/>
<dbReference type="Proteomes" id="UP000077961">
    <property type="component" value="Unassembled WGS sequence"/>
</dbReference>
<dbReference type="InterPro" id="IPR015946">
    <property type="entry name" value="KH_dom-like_a/b"/>
</dbReference>
<dbReference type="EMBL" id="LXJZ01000175">
    <property type="protein sequence ID" value="OAJ58555.1"/>
    <property type="molecule type" value="Genomic_DNA"/>
</dbReference>
<dbReference type="STRING" id="1462993.A6V36_30380"/>
<evidence type="ECO:0000256" key="1">
    <source>
        <dbReference type="SAM" id="MobiDB-lite"/>
    </source>
</evidence>
<feature type="compositionally biased region" description="Basic and acidic residues" evidence="1">
    <location>
        <begin position="14"/>
        <end position="23"/>
    </location>
</feature>
<reference evidence="4 5" key="1">
    <citation type="submission" date="2016-04" db="EMBL/GenBank/DDBJ databases">
        <title>Reclassification of Paraburkholderia panaciterrae (Farh et al. 2015) Dobritsa &amp; Samadpour 2016 as a later homotypic synonym of Paraburkholderia ginsengiterrae (Farh et al. 2015) Dobritsa &amp; Samadpour 2016.</title>
        <authorList>
            <person name="Dobritsa A.P."/>
            <person name="Kutumbaka K."/>
            <person name="Samadpour M."/>
        </authorList>
    </citation>
    <scope>NUCLEOTIDE SEQUENCE [LARGE SCALE GENOMIC DNA]</scope>
    <source>
        <strain evidence="2 5">DCY85</strain>
        <strain evidence="3 4">DCY85-1</strain>
    </source>
</reference>
<evidence type="ECO:0000313" key="3">
    <source>
        <dbReference type="EMBL" id="OAJ58555.1"/>
    </source>
</evidence>
<dbReference type="Pfam" id="PF02566">
    <property type="entry name" value="OsmC"/>
    <property type="match status" value="1"/>
</dbReference>
<accession>A0A1A9N492</accession>